<feature type="transmembrane region" description="Helical" evidence="7">
    <location>
        <begin position="117"/>
        <end position="137"/>
    </location>
</feature>
<comment type="similarity">
    <text evidence="2">Belongs to the polysaccharide synthase family.</text>
</comment>
<keyword evidence="6 7" id="KW-0472">Membrane</keyword>
<sequence>MSLTREAPAGLWRSLRAYGWLPVGQGFSLIVSTSGFAVLARTLGAKPFAEFATALFVFTAVSLSLDLSPQGFVLVHGDSATVRSAARIAAVISGAAAFILVLGMTQLASEILLRRRLSIYVSLALALAAPLQFMAQIPRARLLLARQYRSTSLVDLAATGLSVAVAIVASLRVASSLPLALQLFTLALSRAVLLIGISKRTAFGNGSEVPSALNGTSAIRYGLRVLPLNVAAYLGRSLDSGILPALIPATAAAAYARSYQLVVTPLGQVQASLGPAIIENFARSMREGRANGRERMVWDLGLVGSAIVAGLIAGGAGILSAVFFGPRWPQSQVFIAGMASILPSMAVATFFSWKLQLRASAPNSLRHLAALVITPVAVIASGAVSGPQAAVATLVMLGGVANPILVMLANRSMLIGIRSLGRAYLGALVAWCVPALIFYFVSQRSGFWGFTAW</sequence>
<dbReference type="InterPro" id="IPR050833">
    <property type="entry name" value="Poly_Biosynth_Transport"/>
</dbReference>
<feature type="transmembrane region" description="Helical" evidence="7">
    <location>
        <begin position="85"/>
        <end position="105"/>
    </location>
</feature>
<dbReference type="AlphaFoldDB" id="A0A1J5R5Z6"/>
<evidence type="ECO:0008006" key="9">
    <source>
        <dbReference type="Google" id="ProtNLM"/>
    </source>
</evidence>
<proteinExistence type="inferred from homology"/>
<evidence type="ECO:0000313" key="8">
    <source>
        <dbReference type="EMBL" id="OIQ87463.1"/>
    </source>
</evidence>
<dbReference type="GO" id="GO:0005886">
    <property type="term" value="C:plasma membrane"/>
    <property type="evidence" value="ECO:0007669"/>
    <property type="project" value="UniProtKB-SubCell"/>
</dbReference>
<feature type="transmembrane region" description="Helical" evidence="7">
    <location>
        <begin position="421"/>
        <end position="441"/>
    </location>
</feature>
<evidence type="ECO:0000256" key="2">
    <source>
        <dbReference type="ARBA" id="ARBA00007430"/>
    </source>
</evidence>
<evidence type="ECO:0000256" key="5">
    <source>
        <dbReference type="ARBA" id="ARBA00022989"/>
    </source>
</evidence>
<keyword evidence="5 7" id="KW-1133">Transmembrane helix</keyword>
<organism evidence="8">
    <name type="scientific">mine drainage metagenome</name>
    <dbReference type="NCBI Taxonomy" id="410659"/>
    <lineage>
        <taxon>unclassified sequences</taxon>
        <taxon>metagenomes</taxon>
        <taxon>ecological metagenomes</taxon>
    </lineage>
</organism>
<comment type="caution">
    <text evidence="8">The sequence shown here is derived from an EMBL/GenBank/DDBJ whole genome shotgun (WGS) entry which is preliminary data.</text>
</comment>
<evidence type="ECO:0000256" key="1">
    <source>
        <dbReference type="ARBA" id="ARBA00004651"/>
    </source>
</evidence>
<dbReference type="PANTHER" id="PTHR30250">
    <property type="entry name" value="PST FAMILY PREDICTED COLANIC ACID TRANSPORTER"/>
    <property type="match status" value="1"/>
</dbReference>
<feature type="transmembrane region" description="Helical" evidence="7">
    <location>
        <begin position="365"/>
        <end position="384"/>
    </location>
</feature>
<feature type="transmembrane region" description="Helical" evidence="7">
    <location>
        <begin position="390"/>
        <end position="409"/>
    </location>
</feature>
<feature type="transmembrane region" description="Helical" evidence="7">
    <location>
        <begin position="157"/>
        <end position="181"/>
    </location>
</feature>
<comment type="subcellular location">
    <subcellularLocation>
        <location evidence="1">Cell membrane</location>
        <topology evidence="1">Multi-pass membrane protein</topology>
    </subcellularLocation>
</comment>
<evidence type="ECO:0000256" key="6">
    <source>
        <dbReference type="ARBA" id="ARBA00023136"/>
    </source>
</evidence>
<dbReference type="EMBL" id="MLJW01000421">
    <property type="protein sequence ID" value="OIQ87463.1"/>
    <property type="molecule type" value="Genomic_DNA"/>
</dbReference>
<gene>
    <name evidence="8" type="ORF">GALL_306690</name>
</gene>
<accession>A0A1J5R5Z6</accession>
<feature type="transmembrane region" description="Helical" evidence="7">
    <location>
        <begin position="296"/>
        <end position="325"/>
    </location>
</feature>
<feature type="transmembrane region" description="Helical" evidence="7">
    <location>
        <begin position="20"/>
        <end position="40"/>
    </location>
</feature>
<evidence type="ECO:0000256" key="7">
    <source>
        <dbReference type="SAM" id="Phobius"/>
    </source>
</evidence>
<reference evidence="8" key="1">
    <citation type="submission" date="2016-10" db="EMBL/GenBank/DDBJ databases">
        <title>Sequence of Gallionella enrichment culture.</title>
        <authorList>
            <person name="Poehlein A."/>
            <person name="Muehling M."/>
            <person name="Daniel R."/>
        </authorList>
    </citation>
    <scope>NUCLEOTIDE SEQUENCE</scope>
</reference>
<keyword evidence="3" id="KW-1003">Cell membrane</keyword>
<feature type="transmembrane region" description="Helical" evidence="7">
    <location>
        <begin position="331"/>
        <end position="353"/>
    </location>
</feature>
<dbReference type="PANTHER" id="PTHR30250:SF10">
    <property type="entry name" value="LIPOPOLYSACCHARIDE BIOSYNTHESIS PROTEIN WZXC"/>
    <property type="match status" value="1"/>
</dbReference>
<evidence type="ECO:0000256" key="3">
    <source>
        <dbReference type="ARBA" id="ARBA00022475"/>
    </source>
</evidence>
<protein>
    <recommendedName>
        <fullName evidence="9">Polysaccharide biosynthesis protein</fullName>
    </recommendedName>
</protein>
<feature type="transmembrane region" description="Helical" evidence="7">
    <location>
        <begin position="47"/>
        <end position="65"/>
    </location>
</feature>
<evidence type="ECO:0000256" key="4">
    <source>
        <dbReference type="ARBA" id="ARBA00022692"/>
    </source>
</evidence>
<dbReference type="Pfam" id="PF13440">
    <property type="entry name" value="Polysacc_synt_3"/>
    <property type="match status" value="1"/>
</dbReference>
<name>A0A1J5R5Z6_9ZZZZ</name>
<keyword evidence="4 7" id="KW-0812">Transmembrane</keyword>